<accession>A0A7Z0QMR5</accession>
<dbReference type="EMBL" id="CP088281">
    <property type="protein sequence ID" value="UGX99625.1"/>
    <property type="molecule type" value="Genomic_DNA"/>
</dbReference>
<gene>
    <name evidence="2" type="ORF">G6321_00054070</name>
    <name evidence="1" type="ORF">G6321_50890</name>
</gene>
<dbReference type="Proteomes" id="UP000564836">
    <property type="component" value="Plasmid pBb323S2b"/>
</dbReference>
<evidence type="ECO:0000313" key="2">
    <source>
        <dbReference type="EMBL" id="UGX99625.1"/>
    </source>
</evidence>
<protein>
    <submittedName>
        <fullName evidence="1">Uncharacterized protein</fullName>
    </submittedName>
</protein>
<reference evidence="2 3" key="1">
    <citation type="journal article" date="2017" name="Syst. Appl. Microbiol.">
        <title>Soybeans inoculated with root zone soils of Canadian native legumes harbour diverse and novel Bradyrhizobium spp. that possess agricultural potential.</title>
        <authorList>
            <person name="Bromfield E.S.P."/>
            <person name="Cloutier S."/>
            <person name="Tambong J.T."/>
            <person name="Tran Thi T.V."/>
        </authorList>
    </citation>
    <scope>NUCLEOTIDE SEQUENCE [LARGE SCALE GENOMIC DNA]</scope>
    <source>
        <strain evidence="2 3">323S2</strain>
    </source>
</reference>
<keyword evidence="2" id="KW-0614">Plasmid</keyword>
<organism evidence="1">
    <name type="scientific">Bradyrhizobium barranii subsp. barranii</name>
    <dbReference type="NCBI Taxonomy" id="2823807"/>
    <lineage>
        <taxon>Bacteria</taxon>
        <taxon>Pseudomonadati</taxon>
        <taxon>Pseudomonadota</taxon>
        <taxon>Alphaproteobacteria</taxon>
        <taxon>Hyphomicrobiales</taxon>
        <taxon>Nitrobacteraceae</taxon>
        <taxon>Bradyrhizobium</taxon>
        <taxon>Bradyrhizobium barranii</taxon>
    </lineage>
</organism>
<reference evidence="2 3" key="3">
    <citation type="journal article" date="2022" name="Int. J. Syst. Evol. Microbiol.">
        <title>Strains of Bradyrhizobium barranii sp. nov. associated with legumes native to Canada are symbionts of soybeans and belong to different subspecies (subsp. barranii subsp. nov. and subsp. apii subsp. nov.) and symbiovars (sv. glycinearum and sv. septentrionale).</title>
        <authorList>
            <person name="Bromfield E.S.P."/>
            <person name="Cloutier S."/>
            <person name="Wasai-Hara S."/>
            <person name="Minamisawa K."/>
        </authorList>
    </citation>
    <scope>NUCLEOTIDE SEQUENCE [LARGE SCALE GENOMIC DNA]</scope>
    <source>
        <strain evidence="3">323S2</strain>
        <plasmid evidence="2 3">pBb323S2b</plasmid>
    </source>
</reference>
<name>A0A7Z0QMR5_9BRAD</name>
<reference evidence="1" key="2">
    <citation type="submission" date="2020-06" db="EMBL/GenBank/DDBJ databases">
        <title>Whole Genome Sequence of Bradyrhizobium sp. Strain 323S2.</title>
        <authorList>
            <person name="Bromfield E.S.P."/>
        </authorList>
    </citation>
    <scope>NUCLEOTIDE SEQUENCE [LARGE SCALE GENOMIC DNA]</scope>
    <source>
        <strain evidence="1">323S2</strain>
    </source>
</reference>
<dbReference type="AlphaFoldDB" id="A0A7Z0QMR5"/>
<dbReference type="EMBL" id="JACBFH010000003">
    <property type="protein sequence ID" value="NYY96374.1"/>
    <property type="molecule type" value="Genomic_DNA"/>
</dbReference>
<proteinExistence type="predicted"/>
<evidence type="ECO:0000313" key="3">
    <source>
        <dbReference type="Proteomes" id="UP000564836"/>
    </source>
</evidence>
<dbReference type="RefSeq" id="WP_166354377.1">
    <property type="nucleotide sequence ID" value="NZ_CP049701.1"/>
</dbReference>
<geneLocation type="plasmid" evidence="2 3">
    <name>pBb323S2b</name>
</geneLocation>
<evidence type="ECO:0000313" key="1">
    <source>
        <dbReference type="EMBL" id="NYY96374.1"/>
    </source>
</evidence>
<sequence length="264" mass="29997">MSAVQSRSNYRQQRIALAGIPTCISNGKASHCDRNPALEYLPNGISARCQHYEHGGVNLIWVLYGVDPTTDDTPQSFRDVVRRHRGNAFVLDDEGIQAFHEQKTIVLKCYLKDGEDAYKPPKLVRIDALTFRGKALPSLEDRITANLKAEIGAQRASWFKALEPYRDNWEWTIVRAPAVKDAIAALSHRFGVISSYGRGEAEEIAVVRLIAIVFTVISAANGHLRNYATRHDNIRAMLNALLMHRRRFCELLRCRPQRHRPENR</sequence>